<evidence type="ECO:0000259" key="3">
    <source>
        <dbReference type="Pfam" id="PF00954"/>
    </source>
</evidence>
<keyword evidence="2" id="KW-1015">Disulfide bond</keyword>
<evidence type="ECO:0008006" key="8">
    <source>
        <dbReference type="Google" id="ProtNLM"/>
    </source>
</evidence>
<sequence>MKKKIINREKLQEQAIGAEGVTSDTISDIKDSIKTEKEKLVTSPYQYLTSWRDFDDPSEGEFLYRVNTHSFPQLVAPKGTKVLYNVGTWNGYLFSGVSWQRMHAIFNFSLDLIDKEFNPTGTTEHFLWSSQTQSWDIVNTHPIDQCEYYAVCGVNSNCNINDLPICVCLQGFIPKYHAKWDSHDWSGGYRFLKYSGMKLRDISSSWFNKSLSLKECETLCLRNCLYTAYANLYVIGGGNGYLHWFDDIVDMRNHTDEGQEIYIRLPFFEL</sequence>
<evidence type="ECO:0000259" key="4">
    <source>
        <dbReference type="Pfam" id="PF08276"/>
    </source>
</evidence>
<proteinExistence type="predicted"/>
<evidence type="ECO:0000313" key="6">
    <source>
        <dbReference type="EnsemblPlants" id="KRH29991"/>
    </source>
</evidence>
<evidence type="ECO:0000313" key="7">
    <source>
        <dbReference type="Proteomes" id="UP000008827"/>
    </source>
</evidence>
<dbReference type="GO" id="GO:0048544">
    <property type="term" value="P:recognition of pollen"/>
    <property type="evidence" value="ECO:0007669"/>
    <property type="project" value="InterPro"/>
</dbReference>
<dbReference type="PaxDb" id="3847-GLYMA11G21231.1"/>
<dbReference type="CDD" id="cd01098">
    <property type="entry name" value="PAN_AP_plant"/>
    <property type="match status" value="1"/>
</dbReference>
<evidence type="ECO:0000256" key="1">
    <source>
        <dbReference type="ARBA" id="ARBA00022729"/>
    </source>
</evidence>
<dbReference type="Proteomes" id="UP000008827">
    <property type="component" value="Chromosome 11"/>
</dbReference>
<dbReference type="PANTHER" id="PTHR32444:SF252">
    <property type="entry name" value="S-LOCUS GLYCOPROTEIN FAMILY PROTEIN"/>
    <property type="match status" value="1"/>
</dbReference>
<dbReference type="Pfam" id="PF08276">
    <property type="entry name" value="PAN_2"/>
    <property type="match status" value="1"/>
</dbReference>
<dbReference type="EMBL" id="CM000844">
    <property type="protein sequence ID" value="KRH29991.1"/>
    <property type="molecule type" value="Genomic_DNA"/>
</dbReference>
<dbReference type="Gramene" id="KRH29991">
    <property type="protein sequence ID" value="KRH29991"/>
    <property type="gene ID" value="GLYMA_11G152100"/>
</dbReference>
<accession>K7LQJ4</accession>
<dbReference type="AlphaFoldDB" id="K7LQJ4"/>
<keyword evidence="7" id="KW-1185">Reference proteome</keyword>
<dbReference type="PANTHER" id="PTHR32444">
    <property type="entry name" value="BULB-TYPE LECTIN DOMAIN-CONTAINING PROTEIN"/>
    <property type="match status" value="1"/>
</dbReference>
<evidence type="ECO:0000256" key="2">
    <source>
        <dbReference type="ARBA" id="ARBA00023157"/>
    </source>
</evidence>
<dbReference type="HOGENOM" id="CLU_1109409_0_0_1"/>
<name>K7LQJ4_SOYBN</name>
<reference evidence="6" key="2">
    <citation type="submission" date="2018-02" db="UniProtKB">
        <authorList>
            <consortium name="EnsemblPlants"/>
        </authorList>
    </citation>
    <scope>IDENTIFICATION</scope>
    <source>
        <strain evidence="6">Williams 82</strain>
    </source>
</reference>
<dbReference type="SMR" id="K7LQJ4"/>
<dbReference type="EnsemblPlants" id="KRH29991">
    <property type="protein sequence ID" value="KRH29991"/>
    <property type="gene ID" value="GLYMA_11G152100"/>
</dbReference>
<feature type="domain" description="S-locus glycoprotein" evidence="3">
    <location>
        <begin position="117"/>
        <end position="175"/>
    </location>
</feature>
<dbReference type="InterPro" id="IPR003609">
    <property type="entry name" value="Pan_app"/>
</dbReference>
<gene>
    <name evidence="5" type="ORF">GLYMA_11G152100</name>
</gene>
<dbReference type="eggNOG" id="KOG1187">
    <property type="taxonomic scope" value="Eukaryota"/>
</dbReference>
<dbReference type="InterPro" id="IPR000858">
    <property type="entry name" value="S_locus_glycoprot_dom"/>
</dbReference>
<feature type="domain" description="Apple" evidence="4">
    <location>
        <begin position="190"/>
        <end position="251"/>
    </location>
</feature>
<evidence type="ECO:0000313" key="5">
    <source>
        <dbReference type="EMBL" id="KRH29991.1"/>
    </source>
</evidence>
<protein>
    <recommendedName>
        <fullName evidence="8">S-locus glycoprotein domain-containing protein</fullName>
    </recommendedName>
</protein>
<reference evidence="5 6" key="1">
    <citation type="journal article" date="2010" name="Nature">
        <title>Genome sequence of the palaeopolyploid soybean.</title>
        <authorList>
            <person name="Schmutz J."/>
            <person name="Cannon S.B."/>
            <person name="Schlueter J."/>
            <person name="Ma J."/>
            <person name="Mitros T."/>
            <person name="Nelson W."/>
            <person name="Hyten D.L."/>
            <person name="Song Q."/>
            <person name="Thelen J.J."/>
            <person name="Cheng J."/>
            <person name="Xu D."/>
            <person name="Hellsten U."/>
            <person name="May G.D."/>
            <person name="Yu Y."/>
            <person name="Sakurai T."/>
            <person name="Umezawa T."/>
            <person name="Bhattacharyya M.K."/>
            <person name="Sandhu D."/>
            <person name="Valliyodan B."/>
            <person name="Lindquist E."/>
            <person name="Peto M."/>
            <person name="Grant D."/>
            <person name="Shu S."/>
            <person name="Goodstein D."/>
            <person name="Barry K."/>
            <person name="Futrell-Griggs M."/>
            <person name="Abernathy B."/>
            <person name="Du J."/>
            <person name="Tian Z."/>
            <person name="Zhu L."/>
            <person name="Gill N."/>
            <person name="Joshi T."/>
            <person name="Libault M."/>
            <person name="Sethuraman A."/>
            <person name="Zhang X.-C."/>
            <person name="Shinozaki K."/>
            <person name="Nguyen H.T."/>
            <person name="Wing R.A."/>
            <person name="Cregan P."/>
            <person name="Specht J."/>
            <person name="Grimwood J."/>
            <person name="Rokhsar D."/>
            <person name="Stacey G."/>
            <person name="Shoemaker R.C."/>
            <person name="Jackson S.A."/>
        </authorList>
    </citation>
    <scope>NUCLEOTIDE SEQUENCE [LARGE SCALE GENOMIC DNA]</scope>
    <source>
        <strain evidence="6">cv. Williams 82</strain>
        <tissue evidence="5">Callus</tissue>
    </source>
</reference>
<reference evidence="5" key="3">
    <citation type="submission" date="2018-07" db="EMBL/GenBank/DDBJ databases">
        <title>WGS assembly of Glycine max.</title>
        <authorList>
            <person name="Schmutz J."/>
            <person name="Cannon S."/>
            <person name="Schlueter J."/>
            <person name="Ma J."/>
            <person name="Mitros T."/>
            <person name="Nelson W."/>
            <person name="Hyten D."/>
            <person name="Song Q."/>
            <person name="Thelen J."/>
            <person name="Cheng J."/>
            <person name="Xu D."/>
            <person name="Hellsten U."/>
            <person name="May G."/>
            <person name="Yu Y."/>
            <person name="Sakurai T."/>
            <person name="Umezawa T."/>
            <person name="Bhattacharyya M."/>
            <person name="Sandhu D."/>
            <person name="Valliyodan B."/>
            <person name="Lindquist E."/>
            <person name="Peto M."/>
            <person name="Grant D."/>
            <person name="Shu S."/>
            <person name="Goodstein D."/>
            <person name="Barry K."/>
            <person name="Futrell-Griggs M."/>
            <person name="Abernathy B."/>
            <person name="Du J."/>
            <person name="Tian Z."/>
            <person name="Zhu L."/>
            <person name="Gill N."/>
            <person name="Joshi T."/>
            <person name="Libault M."/>
            <person name="Sethuraman A."/>
            <person name="Zhang X."/>
            <person name="Shinozaki K."/>
            <person name="Nguyen H."/>
            <person name="Wing R."/>
            <person name="Cregan P."/>
            <person name="Specht J."/>
            <person name="Grimwood J."/>
            <person name="Rokhsar D."/>
            <person name="Stacey G."/>
            <person name="Shoemaker R."/>
            <person name="Jackson S."/>
        </authorList>
    </citation>
    <scope>NUCLEOTIDE SEQUENCE</scope>
    <source>
        <tissue evidence="5">Callus</tissue>
    </source>
</reference>
<dbReference type="InParanoid" id="K7LQJ4"/>
<keyword evidence="1" id="KW-0732">Signal</keyword>
<organism evidence="6">
    <name type="scientific">Glycine max</name>
    <name type="common">Soybean</name>
    <name type="synonym">Glycine hispida</name>
    <dbReference type="NCBI Taxonomy" id="3847"/>
    <lineage>
        <taxon>Eukaryota</taxon>
        <taxon>Viridiplantae</taxon>
        <taxon>Streptophyta</taxon>
        <taxon>Embryophyta</taxon>
        <taxon>Tracheophyta</taxon>
        <taxon>Spermatophyta</taxon>
        <taxon>Magnoliopsida</taxon>
        <taxon>eudicotyledons</taxon>
        <taxon>Gunneridae</taxon>
        <taxon>Pentapetalae</taxon>
        <taxon>rosids</taxon>
        <taxon>fabids</taxon>
        <taxon>Fabales</taxon>
        <taxon>Fabaceae</taxon>
        <taxon>Papilionoideae</taxon>
        <taxon>50 kb inversion clade</taxon>
        <taxon>NPAAA clade</taxon>
        <taxon>indigoferoid/millettioid clade</taxon>
        <taxon>Phaseoleae</taxon>
        <taxon>Glycine</taxon>
        <taxon>Glycine subgen. Soja</taxon>
    </lineage>
</organism>
<dbReference type="Pfam" id="PF00954">
    <property type="entry name" value="S_locus_glycop"/>
    <property type="match status" value="1"/>
</dbReference>